<protein>
    <submittedName>
        <fullName evidence="3">Endonuclease/Exonuclease/phosphatase family protein</fullName>
    </submittedName>
</protein>
<dbReference type="OrthoDB" id="278769at2"/>
<dbReference type="AlphaFoldDB" id="A0A518B1M3"/>
<keyword evidence="3" id="KW-0255">Endonuclease</keyword>
<dbReference type="SUPFAM" id="SSF56219">
    <property type="entry name" value="DNase I-like"/>
    <property type="match status" value="1"/>
</dbReference>
<evidence type="ECO:0000256" key="1">
    <source>
        <dbReference type="SAM" id="SignalP"/>
    </source>
</evidence>
<keyword evidence="4" id="KW-1185">Reference proteome</keyword>
<evidence type="ECO:0000313" key="3">
    <source>
        <dbReference type="EMBL" id="QDU60881.1"/>
    </source>
</evidence>
<dbReference type="KEGG" id="knv:Pan216_17340"/>
<dbReference type="GO" id="GO:0004519">
    <property type="term" value="F:endonuclease activity"/>
    <property type="evidence" value="ECO:0007669"/>
    <property type="project" value="UniProtKB-KW"/>
</dbReference>
<keyword evidence="3" id="KW-0540">Nuclease</keyword>
<keyword evidence="3" id="KW-0378">Hydrolase</keyword>
<proteinExistence type="predicted"/>
<sequence precursor="true">MKLANRMLGIVVSLLLVTAGSDAAELMVLSWNVEGGGASRQDPTQGADAKTIAKQLADDFDGFQLVGLCEVEPQHAQAYAKALGADEGGTWWFILGKTGDQDRLMVAYDRDRLELLEIREWNELSFGGSVRGPLMTRFRDRDSGVEFWFVMNHLARGKAWKREEAAKTLNAWAGKQSLPVILAGDLNLDWNLRTQSPPSGRKGFDLMTKDNRLEWVRPRDLKRTSYTQRSNSNPAPRFNSVLDFFFINDDAKRLAPEAWIIERRGDFPDDHRTSDHRPIGARLRLGR</sequence>
<keyword evidence="3" id="KW-0269">Exonuclease</keyword>
<reference evidence="3 4" key="1">
    <citation type="submission" date="2019-02" db="EMBL/GenBank/DDBJ databases">
        <title>Deep-cultivation of Planctomycetes and their phenomic and genomic characterization uncovers novel biology.</title>
        <authorList>
            <person name="Wiegand S."/>
            <person name="Jogler M."/>
            <person name="Boedeker C."/>
            <person name="Pinto D."/>
            <person name="Vollmers J."/>
            <person name="Rivas-Marin E."/>
            <person name="Kohn T."/>
            <person name="Peeters S.H."/>
            <person name="Heuer A."/>
            <person name="Rast P."/>
            <person name="Oberbeckmann S."/>
            <person name="Bunk B."/>
            <person name="Jeske O."/>
            <person name="Meyerdierks A."/>
            <person name="Storesund J.E."/>
            <person name="Kallscheuer N."/>
            <person name="Luecker S."/>
            <person name="Lage O.M."/>
            <person name="Pohl T."/>
            <person name="Merkel B.J."/>
            <person name="Hornburger P."/>
            <person name="Mueller R.-W."/>
            <person name="Bruemmer F."/>
            <person name="Labrenz M."/>
            <person name="Spormann A.M."/>
            <person name="Op den Camp H."/>
            <person name="Overmann J."/>
            <person name="Amann R."/>
            <person name="Jetten M.S.M."/>
            <person name="Mascher T."/>
            <person name="Medema M.H."/>
            <person name="Devos D.P."/>
            <person name="Kaster A.-K."/>
            <person name="Ovreas L."/>
            <person name="Rohde M."/>
            <person name="Galperin M.Y."/>
            <person name="Jogler C."/>
        </authorList>
    </citation>
    <scope>NUCLEOTIDE SEQUENCE [LARGE SCALE GENOMIC DNA]</scope>
    <source>
        <strain evidence="3 4">Pan216</strain>
    </source>
</reference>
<dbReference type="RefSeq" id="WP_145257403.1">
    <property type="nucleotide sequence ID" value="NZ_CP036279.1"/>
</dbReference>
<dbReference type="InterPro" id="IPR036691">
    <property type="entry name" value="Endo/exonu/phosph_ase_sf"/>
</dbReference>
<keyword evidence="1" id="KW-0732">Signal</keyword>
<dbReference type="Pfam" id="PF03372">
    <property type="entry name" value="Exo_endo_phos"/>
    <property type="match status" value="1"/>
</dbReference>
<dbReference type="Proteomes" id="UP000317093">
    <property type="component" value="Chromosome"/>
</dbReference>
<evidence type="ECO:0000313" key="4">
    <source>
        <dbReference type="Proteomes" id="UP000317093"/>
    </source>
</evidence>
<name>A0A518B1M3_9BACT</name>
<feature type="signal peptide" evidence="1">
    <location>
        <begin position="1"/>
        <end position="23"/>
    </location>
</feature>
<evidence type="ECO:0000259" key="2">
    <source>
        <dbReference type="Pfam" id="PF03372"/>
    </source>
</evidence>
<feature type="domain" description="Endonuclease/exonuclease/phosphatase" evidence="2">
    <location>
        <begin position="29"/>
        <end position="276"/>
    </location>
</feature>
<dbReference type="Gene3D" id="3.60.10.10">
    <property type="entry name" value="Endonuclease/exonuclease/phosphatase"/>
    <property type="match status" value="1"/>
</dbReference>
<organism evidence="3 4">
    <name type="scientific">Kolteria novifilia</name>
    <dbReference type="NCBI Taxonomy" id="2527975"/>
    <lineage>
        <taxon>Bacteria</taxon>
        <taxon>Pseudomonadati</taxon>
        <taxon>Planctomycetota</taxon>
        <taxon>Planctomycetia</taxon>
        <taxon>Kolteriales</taxon>
        <taxon>Kolteriaceae</taxon>
        <taxon>Kolteria</taxon>
    </lineage>
</organism>
<dbReference type="GO" id="GO:0004527">
    <property type="term" value="F:exonuclease activity"/>
    <property type="evidence" value="ECO:0007669"/>
    <property type="project" value="UniProtKB-KW"/>
</dbReference>
<feature type="chain" id="PRO_5021708106" evidence="1">
    <location>
        <begin position="24"/>
        <end position="287"/>
    </location>
</feature>
<dbReference type="EMBL" id="CP036279">
    <property type="protein sequence ID" value="QDU60881.1"/>
    <property type="molecule type" value="Genomic_DNA"/>
</dbReference>
<accession>A0A518B1M3</accession>
<gene>
    <name evidence="3" type="ORF">Pan216_17340</name>
</gene>
<dbReference type="InterPro" id="IPR005135">
    <property type="entry name" value="Endo/exonuclease/phosphatase"/>
</dbReference>